<feature type="compositionally biased region" description="Basic residues" evidence="1">
    <location>
        <begin position="626"/>
        <end position="640"/>
    </location>
</feature>
<dbReference type="AlphaFoldDB" id="U4L8P7"/>
<feature type="compositionally biased region" description="Gly residues" evidence="1">
    <location>
        <begin position="590"/>
        <end position="606"/>
    </location>
</feature>
<dbReference type="Proteomes" id="UP000018144">
    <property type="component" value="Unassembled WGS sequence"/>
</dbReference>
<evidence type="ECO:0000313" key="4">
    <source>
        <dbReference type="Proteomes" id="UP000018144"/>
    </source>
</evidence>
<dbReference type="PANTHER" id="PTHR21494">
    <property type="entry name" value="ACTIVATING SIGNAL COINTEGRATOR 1 COMPLEX SUBUNIT 2 ASC-1 COMPLEX SUBUNIT P100"/>
    <property type="match status" value="1"/>
</dbReference>
<name>U4L8P7_PYROM</name>
<dbReference type="SMART" id="SM00546">
    <property type="entry name" value="CUE"/>
    <property type="match status" value="1"/>
</dbReference>
<dbReference type="InterPro" id="IPR052586">
    <property type="entry name" value="ASCC2"/>
</dbReference>
<proteinExistence type="predicted"/>
<dbReference type="SUPFAM" id="SSF46934">
    <property type="entry name" value="UBA-like"/>
    <property type="match status" value="1"/>
</dbReference>
<evidence type="ECO:0000256" key="1">
    <source>
        <dbReference type="SAM" id="MobiDB-lite"/>
    </source>
</evidence>
<feature type="region of interest" description="Disordered" evidence="1">
    <location>
        <begin position="529"/>
        <end position="649"/>
    </location>
</feature>
<sequence>MGEGHRAKSTQHTAMTIPLAPYPPSAIRTSIPPNDWSAITQSWNTALALLLQTPSTQPSDNLTAFLNSYLASAPILPVDALRRSVFLLLHRLLTDSPKLLDTPEFLEGFARLYCNVPTAQKLLESLWKNHEAEVEKAVKALKKKHLPVFSKANVTYNDAASLSRIFQLSPKAAATFLAGEEFVDVALDGAEVVVKLYARAMTEAARVNWSVVVDALYSLTVPSSGKKEKALARRLAGLRLGPMLKSMSNGTESESRVAAVVEKLHELSPPPRKVKSKPALDKGKGIAAPESSPGPARSDQQEAETASKVDQIRDMFPHLGAGFVRRCLKEIGSVEEVTMALLEQNLPPQLLEADQSEEFFPPESVQFARPSFPSPSPVPKPSLPERKNVYDNDAFDILAPSAFRNLTVGKRHNSATADKLLKASDVPKSAILSALEAFDSDEDERDDTYDSNDVGGAVDVVDDQADDEHVVYMAYQRSAADFLKDARGGTARKALKEATGWTDEQLEGWGVMLAREPDRQRRLERKFAAREMESGRQQQVQLERTSWRTGDAESERGRARGRGRGGRGRGGPGREGHVAPPSGPSAVSNGSGGPSGSGSGGPGGNPQQGTNPGRGRARKEQNKGRVGNHNRREGHAKKLARGFGGGPVE</sequence>
<dbReference type="GO" id="GO:0043130">
    <property type="term" value="F:ubiquitin binding"/>
    <property type="evidence" value="ECO:0007669"/>
    <property type="project" value="InterPro"/>
</dbReference>
<reference evidence="3 4" key="1">
    <citation type="journal article" date="2013" name="PLoS Genet.">
        <title>The genome and development-dependent transcriptomes of Pyronema confluens: a window into fungal evolution.</title>
        <authorList>
            <person name="Traeger S."/>
            <person name="Altegoer F."/>
            <person name="Freitag M."/>
            <person name="Gabaldon T."/>
            <person name="Kempken F."/>
            <person name="Kumar A."/>
            <person name="Marcet-Houben M."/>
            <person name="Poggeler S."/>
            <person name="Stajich J.E."/>
            <person name="Nowrousian M."/>
        </authorList>
    </citation>
    <scope>NUCLEOTIDE SEQUENCE [LARGE SCALE GENOMIC DNA]</scope>
    <source>
        <strain evidence="4">CBS 100304</strain>
        <tissue evidence="3">Vegetative mycelium</tissue>
    </source>
</reference>
<dbReference type="PROSITE" id="PS51140">
    <property type="entry name" value="CUE"/>
    <property type="match status" value="1"/>
</dbReference>
<keyword evidence="4" id="KW-1185">Reference proteome</keyword>
<evidence type="ECO:0000313" key="3">
    <source>
        <dbReference type="EMBL" id="CCX15058.1"/>
    </source>
</evidence>
<dbReference type="EMBL" id="HF936129">
    <property type="protein sequence ID" value="CCX15058.1"/>
    <property type="molecule type" value="Genomic_DNA"/>
</dbReference>
<dbReference type="PANTHER" id="PTHR21494:SF0">
    <property type="entry name" value="ACTIVATING SIGNAL COINTEGRATOR 1 COMPLEX SUBUNIT 2"/>
    <property type="match status" value="1"/>
</dbReference>
<accession>U4L8P7</accession>
<dbReference type="Gene3D" id="1.10.8.10">
    <property type="entry name" value="DNA helicase RuvA subunit, C-terminal domain"/>
    <property type="match status" value="1"/>
</dbReference>
<dbReference type="CDD" id="cd14364">
    <property type="entry name" value="CUE_ASCC2"/>
    <property type="match status" value="1"/>
</dbReference>
<evidence type="ECO:0000259" key="2">
    <source>
        <dbReference type="PROSITE" id="PS51140"/>
    </source>
</evidence>
<feature type="compositionally biased region" description="Polar residues" evidence="1">
    <location>
        <begin position="535"/>
        <end position="548"/>
    </location>
</feature>
<feature type="region of interest" description="Disordered" evidence="1">
    <location>
        <begin position="268"/>
        <end position="311"/>
    </location>
</feature>
<dbReference type="Pfam" id="PF02845">
    <property type="entry name" value="CUE"/>
    <property type="match status" value="1"/>
</dbReference>
<protein>
    <submittedName>
        <fullName evidence="3">Similar to CUE domain-containing protein 3 acc. no. P53137</fullName>
    </submittedName>
</protein>
<dbReference type="InterPro" id="IPR041800">
    <property type="entry name" value="ASCC2_CUE"/>
</dbReference>
<organism evidence="3 4">
    <name type="scientific">Pyronema omphalodes (strain CBS 100304)</name>
    <name type="common">Pyronema confluens</name>
    <dbReference type="NCBI Taxonomy" id="1076935"/>
    <lineage>
        <taxon>Eukaryota</taxon>
        <taxon>Fungi</taxon>
        <taxon>Dikarya</taxon>
        <taxon>Ascomycota</taxon>
        <taxon>Pezizomycotina</taxon>
        <taxon>Pezizomycetes</taxon>
        <taxon>Pezizales</taxon>
        <taxon>Pyronemataceae</taxon>
        <taxon>Pyronema</taxon>
    </lineage>
</organism>
<dbReference type="eggNOG" id="ENOG502RV3A">
    <property type="taxonomic scope" value="Eukaryota"/>
</dbReference>
<dbReference type="InterPro" id="IPR009060">
    <property type="entry name" value="UBA-like_sf"/>
</dbReference>
<gene>
    <name evidence="3" type="ORF">PCON_01322</name>
</gene>
<dbReference type="InterPro" id="IPR003892">
    <property type="entry name" value="CUE"/>
</dbReference>
<feature type="domain" description="CUE" evidence="2">
    <location>
        <begin position="304"/>
        <end position="346"/>
    </location>
</feature>
<dbReference type="OMA" id="ERTSWRT"/>
<dbReference type="OrthoDB" id="5577209at2759"/>